<dbReference type="EMBL" id="QOHR01000005">
    <property type="protein sequence ID" value="REC57741.1"/>
    <property type="molecule type" value="Genomic_DNA"/>
</dbReference>
<dbReference type="Proteomes" id="UP000257131">
    <property type="component" value="Unassembled WGS sequence"/>
</dbReference>
<name>A0A3D9BWL5_9RHOB</name>
<sequence length="139" mass="15055">MADLGEFVAAQDPVWDQVRRELRAGRKTSHWIWWIFPQLACLGRSPRARHFGLTGLEDAAAYLAHPVLGPRLEDAARLVLAHAGTAPEDILGEVDALKLRASMTLFEAVPGASPTFAAVLDRLYAGTRCPRTRAALAGG</sequence>
<evidence type="ECO:0000313" key="2">
    <source>
        <dbReference type="Proteomes" id="UP000257131"/>
    </source>
</evidence>
<dbReference type="RefSeq" id="WP_115978996.1">
    <property type="nucleotide sequence ID" value="NZ_QOHR01000005.1"/>
</dbReference>
<protein>
    <submittedName>
        <fullName evidence="1">DUF1810 family protein</fullName>
    </submittedName>
</protein>
<reference evidence="1 2" key="1">
    <citation type="journal article" date="2017" name="Int. J. Syst. Evol. Microbiol.">
        <title>Rhodosalinus sediminis gen. nov., sp. nov., isolated from marine saltern.</title>
        <authorList>
            <person name="Guo L.Y."/>
            <person name="Ling S.K."/>
            <person name="Li C.M."/>
            <person name="Chen G.J."/>
            <person name="Du Z.J."/>
        </authorList>
    </citation>
    <scope>NUCLEOTIDE SEQUENCE [LARGE SCALE GENOMIC DNA]</scope>
    <source>
        <strain evidence="1 2">WDN1C137</strain>
    </source>
</reference>
<dbReference type="SUPFAM" id="SSF140736">
    <property type="entry name" value="Rv1873-like"/>
    <property type="match status" value="1"/>
</dbReference>
<accession>A0A3D9BWL5</accession>
<proteinExistence type="predicted"/>
<dbReference type="OrthoDB" id="9801870at2"/>
<dbReference type="InterPro" id="IPR036287">
    <property type="entry name" value="Rv1873-like_sf"/>
</dbReference>
<dbReference type="PIRSF" id="PIRSF008546">
    <property type="entry name" value="UCP008546"/>
    <property type="match status" value="1"/>
</dbReference>
<gene>
    <name evidence="1" type="ORF">DRV84_06100</name>
</gene>
<comment type="caution">
    <text evidence="1">The sequence shown here is derived from an EMBL/GenBank/DDBJ whole genome shotgun (WGS) entry which is preliminary data.</text>
</comment>
<keyword evidence="2" id="KW-1185">Reference proteome</keyword>
<dbReference type="InterPro" id="IPR014937">
    <property type="entry name" value="DUF1810"/>
</dbReference>
<dbReference type="AlphaFoldDB" id="A0A3D9BWL5"/>
<dbReference type="Pfam" id="PF08837">
    <property type="entry name" value="DUF1810"/>
    <property type="match status" value="1"/>
</dbReference>
<organism evidence="1 2">
    <name type="scientific">Rhodosalinus sediminis</name>
    <dbReference type="NCBI Taxonomy" id="1940533"/>
    <lineage>
        <taxon>Bacteria</taxon>
        <taxon>Pseudomonadati</taxon>
        <taxon>Pseudomonadota</taxon>
        <taxon>Alphaproteobacteria</taxon>
        <taxon>Rhodobacterales</taxon>
        <taxon>Paracoccaceae</taxon>
        <taxon>Rhodosalinus</taxon>
    </lineage>
</organism>
<dbReference type="Gene3D" id="1.25.40.380">
    <property type="entry name" value="Protein of unknown function DUF1810"/>
    <property type="match status" value="1"/>
</dbReference>
<evidence type="ECO:0000313" key="1">
    <source>
        <dbReference type="EMBL" id="REC57741.1"/>
    </source>
</evidence>